<feature type="region of interest" description="Disordered" evidence="13">
    <location>
        <begin position="215"/>
        <end position="237"/>
    </location>
</feature>
<evidence type="ECO:0000256" key="4">
    <source>
        <dbReference type="ARBA" id="ARBA00022692"/>
    </source>
</evidence>
<name>A0A0C4DYR2_MAGP6</name>
<comment type="subunit">
    <text evidence="11">Component of the TIM23 complex, at least composed of TIM23, TIM17, TIM50 and TIM21.</text>
</comment>
<keyword evidence="12" id="KW-0811">Translocation</keyword>
<dbReference type="AlphaFoldDB" id="A0A0C4DYR2"/>
<evidence type="ECO:0000256" key="6">
    <source>
        <dbReference type="ARBA" id="ARBA00022946"/>
    </source>
</evidence>
<accession>A0A0C4DYR2</accession>
<evidence type="ECO:0000256" key="13">
    <source>
        <dbReference type="SAM" id="MobiDB-lite"/>
    </source>
</evidence>
<dbReference type="STRING" id="644358.A0A0C4DYR2"/>
<dbReference type="PANTHER" id="PTHR13032">
    <property type="entry name" value="MITOCHONDRIAL IMPORT INNER MEMBRANE TRANSLOCASE SUBUNIT TIM21"/>
    <property type="match status" value="1"/>
</dbReference>
<dbReference type="EnsemblFungi" id="MAPG_05188T0">
    <property type="protein sequence ID" value="MAPG_05188T0"/>
    <property type="gene ID" value="MAPG_05188"/>
</dbReference>
<keyword evidence="9 12" id="KW-0472">Membrane</keyword>
<gene>
    <name evidence="14" type="ORF">MAPG_05188</name>
</gene>
<dbReference type="InterPro" id="IPR038552">
    <property type="entry name" value="Tim21_IMS_sf"/>
</dbReference>
<evidence type="ECO:0000256" key="5">
    <source>
        <dbReference type="ARBA" id="ARBA00022792"/>
    </source>
</evidence>
<dbReference type="InterPro" id="IPR013261">
    <property type="entry name" value="Tim21"/>
</dbReference>
<protein>
    <recommendedName>
        <fullName evidence="3 12">Mitochondrial import inner membrane translocase subunit Tim21</fullName>
    </recommendedName>
</protein>
<dbReference type="VEuPathDB" id="FungiDB:MAPG_05188"/>
<comment type="similarity">
    <text evidence="2 12">Belongs to the TIM21 family.</text>
</comment>
<evidence type="ECO:0000256" key="7">
    <source>
        <dbReference type="ARBA" id="ARBA00022989"/>
    </source>
</evidence>
<dbReference type="PANTHER" id="PTHR13032:SF6">
    <property type="entry name" value="MITOCHONDRIAL IMPORT INNER MEMBRANE TRANSLOCASE SUBUNIT TIM21"/>
    <property type="match status" value="1"/>
</dbReference>
<dbReference type="GO" id="GO:0005744">
    <property type="term" value="C:TIM23 mitochondrial import inner membrane translocase complex"/>
    <property type="evidence" value="ECO:0007669"/>
    <property type="project" value="UniProtKB-UniRule"/>
</dbReference>
<dbReference type="GO" id="GO:0030150">
    <property type="term" value="P:protein import into mitochondrial matrix"/>
    <property type="evidence" value="ECO:0007669"/>
    <property type="project" value="UniProtKB-UniRule"/>
</dbReference>
<dbReference type="Pfam" id="PF08294">
    <property type="entry name" value="TIM21"/>
    <property type="match status" value="1"/>
</dbReference>
<evidence type="ECO:0000256" key="11">
    <source>
        <dbReference type="ARBA" id="ARBA00063758"/>
    </source>
</evidence>
<reference evidence="16" key="2">
    <citation type="submission" date="2010-05" db="EMBL/GenBank/DDBJ databases">
        <title>The genome sequence of Magnaporthe poae strain ATCC 64411.</title>
        <authorList>
            <person name="Ma L.-J."/>
            <person name="Dead R."/>
            <person name="Young S."/>
            <person name="Zeng Q."/>
            <person name="Koehrsen M."/>
            <person name="Alvarado L."/>
            <person name="Berlin A."/>
            <person name="Chapman S.B."/>
            <person name="Chen Z."/>
            <person name="Freedman E."/>
            <person name="Gellesch M."/>
            <person name="Goldberg J."/>
            <person name="Griggs A."/>
            <person name="Gujja S."/>
            <person name="Heilman E.R."/>
            <person name="Heiman D."/>
            <person name="Hepburn T."/>
            <person name="Howarth C."/>
            <person name="Jen D."/>
            <person name="Larson L."/>
            <person name="Mehta T."/>
            <person name="Neiman D."/>
            <person name="Pearson M."/>
            <person name="Roberts A."/>
            <person name="Saif S."/>
            <person name="Shea T."/>
            <person name="Shenoy N."/>
            <person name="Sisk P."/>
            <person name="Stolte C."/>
            <person name="Sykes S."/>
            <person name="Walk T."/>
            <person name="White J."/>
            <person name="Yandava C."/>
            <person name="Haas B."/>
            <person name="Nusbaum C."/>
            <person name="Birren B."/>
        </authorList>
    </citation>
    <scope>NUCLEOTIDE SEQUENCE [LARGE SCALE GENOMIC DNA]</scope>
    <source>
        <strain evidence="16">ATCC 64411 / 73-15</strain>
    </source>
</reference>
<dbReference type="OMA" id="HFHVEGP"/>
<keyword evidence="6" id="KW-0809">Transit peptide</keyword>
<feature type="compositionally biased region" description="Low complexity" evidence="13">
    <location>
        <begin position="37"/>
        <end position="48"/>
    </location>
</feature>
<dbReference type="eggNOG" id="KOG4836">
    <property type="taxonomic scope" value="Eukaryota"/>
</dbReference>
<reference evidence="15" key="5">
    <citation type="submission" date="2015-06" db="UniProtKB">
        <authorList>
            <consortium name="EnsemblFungi"/>
        </authorList>
    </citation>
    <scope>IDENTIFICATION</scope>
    <source>
        <strain evidence="15">ATCC 64411</strain>
    </source>
</reference>
<evidence type="ECO:0000313" key="15">
    <source>
        <dbReference type="EnsemblFungi" id="MAPG_05188T0"/>
    </source>
</evidence>
<evidence type="ECO:0000256" key="2">
    <source>
        <dbReference type="ARBA" id="ARBA00010867"/>
    </source>
</evidence>
<evidence type="ECO:0000313" key="16">
    <source>
        <dbReference type="Proteomes" id="UP000011715"/>
    </source>
</evidence>
<organism evidence="15 16">
    <name type="scientific">Magnaporthiopsis poae (strain ATCC 64411 / 73-15)</name>
    <name type="common">Kentucky bluegrass fungus</name>
    <name type="synonym">Magnaporthe poae</name>
    <dbReference type="NCBI Taxonomy" id="644358"/>
    <lineage>
        <taxon>Eukaryota</taxon>
        <taxon>Fungi</taxon>
        <taxon>Dikarya</taxon>
        <taxon>Ascomycota</taxon>
        <taxon>Pezizomycotina</taxon>
        <taxon>Sordariomycetes</taxon>
        <taxon>Sordariomycetidae</taxon>
        <taxon>Magnaporthales</taxon>
        <taxon>Magnaporthaceae</taxon>
        <taxon>Magnaporthiopsis</taxon>
    </lineage>
</organism>
<reference evidence="14" key="1">
    <citation type="submission" date="2010-05" db="EMBL/GenBank/DDBJ databases">
        <title>The Genome Sequence of Magnaporthe poae strain ATCC 64411.</title>
        <authorList>
            <consortium name="The Broad Institute Genome Sequencing Platform"/>
            <consortium name="Broad Institute Genome Sequencing Center for Infectious Disease"/>
            <person name="Ma L.-J."/>
            <person name="Dead R."/>
            <person name="Young S."/>
            <person name="Zeng Q."/>
            <person name="Koehrsen M."/>
            <person name="Alvarado L."/>
            <person name="Berlin A."/>
            <person name="Chapman S.B."/>
            <person name="Chen Z."/>
            <person name="Freedman E."/>
            <person name="Gellesch M."/>
            <person name="Goldberg J."/>
            <person name="Griggs A."/>
            <person name="Gujja S."/>
            <person name="Heilman E.R."/>
            <person name="Heiman D."/>
            <person name="Hepburn T."/>
            <person name="Howarth C."/>
            <person name="Jen D."/>
            <person name="Larson L."/>
            <person name="Mehta T."/>
            <person name="Neiman D."/>
            <person name="Pearson M."/>
            <person name="Roberts A."/>
            <person name="Saif S."/>
            <person name="Shea T."/>
            <person name="Shenoy N."/>
            <person name="Sisk P."/>
            <person name="Stolte C."/>
            <person name="Sykes S."/>
            <person name="Walk T."/>
            <person name="White J."/>
            <person name="Yandava C."/>
            <person name="Haas B."/>
            <person name="Nusbaum C."/>
            <person name="Birren B."/>
        </authorList>
    </citation>
    <scope>NUCLEOTIDE SEQUENCE</scope>
    <source>
        <strain evidence="14">ATCC 64411</strain>
    </source>
</reference>
<evidence type="ECO:0000256" key="12">
    <source>
        <dbReference type="RuleBase" id="RU367142"/>
    </source>
</evidence>
<feature type="region of interest" description="Disordered" evidence="13">
    <location>
        <begin position="36"/>
        <end position="55"/>
    </location>
</feature>
<dbReference type="EMBL" id="ADBL01001223">
    <property type="status" value="NOT_ANNOTATED_CDS"/>
    <property type="molecule type" value="Genomic_DNA"/>
</dbReference>
<keyword evidence="5 12" id="KW-0999">Mitochondrion inner membrane</keyword>
<reference evidence="14" key="3">
    <citation type="submission" date="2011-03" db="EMBL/GenBank/DDBJ databases">
        <title>Annotation of Magnaporthe poae ATCC 64411.</title>
        <authorList>
            <person name="Ma L.-J."/>
            <person name="Dead R."/>
            <person name="Young S.K."/>
            <person name="Zeng Q."/>
            <person name="Gargeya S."/>
            <person name="Fitzgerald M."/>
            <person name="Haas B."/>
            <person name="Abouelleil A."/>
            <person name="Alvarado L."/>
            <person name="Arachchi H.M."/>
            <person name="Berlin A."/>
            <person name="Brown A."/>
            <person name="Chapman S.B."/>
            <person name="Chen Z."/>
            <person name="Dunbar C."/>
            <person name="Freedman E."/>
            <person name="Gearin G."/>
            <person name="Gellesch M."/>
            <person name="Goldberg J."/>
            <person name="Griggs A."/>
            <person name="Gujja S."/>
            <person name="Heiman D."/>
            <person name="Howarth C."/>
            <person name="Larson L."/>
            <person name="Lui A."/>
            <person name="MacDonald P.J.P."/>
            <person name="Mehta T."/>
            <person name="Montmayeur A."/>
            <person name="Murphy C."/>
            <person name="Neiman D."/>
            <person name="Pearson M."/>
            <person name="Priest M."/>
            <person name="Roberts A."/>
            <person name="Saif S."/>
            <person name="Shea T."/>
            <person name="Shenoy N."/>
            <person name="Sisk P."/>
            <person name="Stolte C."/>
            <person name="Sykes S."/>
            <person name="Yandava C."/>
            <person name="Wortman J."/>
            <person name="Nusbaum C."/>
            <person name="Birren B."/>
        </authorList>
    </citation>
    <scope>NUCLEOTIDE SEQUENCE</scope>
    <source>
        <strain evidence="14">ATCC 64411</strain>
    </source>
</reference>
<reference evidence="15" key="4">
    <citation type="journal article" date="2015" name="G3 (Bethesda)">
        <title>Genome sequences of three phytopathogenic species of the Magnaporthaceae family of fungi.</title>
        <authorList>
            <person name="Okagaki L.H."/>
            <person name="Nunes C.C."/>
            <person name="Sailsbery J."/>
            <person name="Clay B."/>
            <person name="Brown D."/>
            <person name="John T."/>
            <person name="Oh Y."/>
            <person name="Young N."/>
            <person name="Fitzgerald M."/>
            <person name="Haas B.J."/>
            <person name="Zeng Q."/>
            <person name="Young S."/>
            <person name="Adiconis X."/>
            <person name="Fan L."/>
            <person name="Levin J.Z."/>
            <person name="Mitchell T.K."/>
            <person name="Okubara P.A."/>
            <person name="Farman M.L."/>
            <person name="Kohn L.M."/>
            <person name="Birren B."/>
            <person name="Ma L.-J."/>
            <person name="Dean R.A."/>
        </authorList>
    </citation>
    <scope>NUCLEOTIDE SEQUENCE</scope>
    <source>
        <strain evidence="15">ATCC 64411 / 73-15</strain>
    </source>
</reference>
<evidence type="ECO:0000256" key="1">
    <source>
        <dbReference type="ARBA" id="ARBA00004434"/>
    </source>
</evidence>
<dbReference type="EMBL" id="GL876969">
    <property type="protein sequence ID" value="KLU86170.1"/>
    <property type="molecule type" value="Genomic_DNA"/>
</dbReference>
<comment type="subcellular location">
    <subcellularLocation>
        <location evidence="1 12">Mitochondrion inner membrane</location>
        <topology evidence="1 12">Single-pass membrane protein</topology>
    </subcellularLocation>
</comment>
<keyword evidence="8 12" id="KW-0496">Mitochondrion</keyword>
<evidence type="ECO:0000313" key="14">
    <source>
        <dbReference type="EMBL" id="KLU86170.1"/>
    </source>
</evidence>
<keyword evidence="4 12" id="KW-0812">Transmembrane</keyword>
<comment type="function">
    <text evidence="10">Essential component of the TIM23 complex, a complex that mediates the translocation of transit peptide-containing proteins across the mitochondrial inner membrane. Required to keep the TOM and the TIM23 complexes in close contact. At some point, it is released from the TOM23 complex to allow protein translocation into the mitochondrial matrix.</text>
</comment>
<keyword evidence="16" id="KW-1185">Reference proteome</keyword>
<evidence type="ECO:0000256" key="3">
    <source>
        <dbReference type="ARBA" id="ARBA00020726"/>
    </source>
</evidence>
<evidence type="ECO:0000256" key="9">
    <source>
        <dbReference type="ARBA" id="ARBA00023136"/>
    </source>
</evidence>
<dbReference type="OrthoDB" id="436405at2759"/>
<sequence length="237" mass="26128">MKLHSTAAGLIPRRAVLSPQTCQFASPAALRTFTTQPALGSSSAPSSGPRRRAITPFNDDGRVPWTQLSGAEKTARAAQQTLNLGLMAVGLVLTGGVVYFLYTEVFSPDSKVAFYNRAVDRIRKDTRCIELLGEGRSISAHGEETTNKWRRARPIASQTNLDSQGNEHLRVHFYVEGPKGHGTANMHMVKYRGQEDFEYKYFFVDVPGHERIYLEGGSPRGSSGPGKRGRLFGINWS</sequence>
<keyword evidence="7 12" id="KW-1133">Transmembrane helix</keyword>
<evidence type="ECO:0000256" key="10">
    <source>
        <dbReference type="ARBA" id="ARBA00060204"/>
    </source>
</evidence>
<evidence type="ECO:0000256" key="8">
    <source>
        <dbReference type="ARBA" id="ARBA00023128"/>
    </source>
</evidence>
<dbReference type="FunFam" id="3.10.450.320:FF:000002">
    <property type="entry name" value="Mitochondrial import inner membrane translocase subunit tim21"/>
    <property type="match status" value="1"/>
</dbReference>
<dbReference type="Proteomes" id="UP000011715">
    <property type="component" value="Unassembled WGS sequence"/>
</dbReference>
<keyword evidence="12" id="KW-0653">Protein transport</keyword>
<keyword evidence="12" id="KW-0813">Transport</keyword>
<feature type="transmembrane region" description="Helical" evidence="12">
    <location>
        <begin position="82"/>
        <end position="102"/>
    </location>
</feature>
<dbReference type="Gene3D" id="3.10.450.320">
    <property type="entry name" value="Mitochondrial import inner membrane translocase subunit Tim21"/>
    <property type="match status" value="1"/>
</dbReference>
<proteinExistence type="inferred from homology"/>